<dbReference type="GO" id="GO:0016787">
    <property type="term" value="F:hydrolase activity"/>
    <property type="evidence" value="ECO:0007669"/>
    <property type="project" value="UniProtKB-KW"/>
</dbReference>
<dbReference type="InterPro" id="IPR005754">
    <property type="entry name" value="Sortase"/>
</dbReference>
<dbReference type="Proteomes" id="UP000325307">
    <property type="component" value="Unassembled WGS sequence"/>
</dbReference>
<reference evidence="5 6" key="1">
    <citation type="submission" date="2019-09" db="EMBL/GenBank/DDBJ databases">
        <title>Arthrobacter zafarii sp. nov., a moderately thermotolerant and halotolerant actinobacterium isolated from Cholistan desert soil of Pakistan.</title>
        <authorList>
            <person name="Amin A."/>
            <person name="Ahmed I."/>
            <person name="Khalid N."/>
            <person name="Schumann P."/>
            <person name="Busse H.J."/>
            <person name="Khan I.U."/>
            <person name="Li S."/>
            <person name="Li W.J."/>
        </authorList>
    </citation>
    <scope>NUCLEOTIDE SEQUENCE [LARGE SCALE GENOMIC DNA]</scope>
    <source>
        <strain evidence="5 6">NCCP-1664</strain>
    </source>
</reference>
<accession>A0A5A7NT85</accession>
<feature type="active site" description="Proton donor/acceptor" evidence="2">
    <location>
        <position position="141"/>
    </location>
</feature>
<gene>
    <name evidence="5" type="ORF">NCCP1664_14470</name>
</gene>
<dbReference type="CDD" id="cd05830">
    <property type="entry name" value="Sortase_E"/>
    <property type="match status" value="1"/>
</dbReference>
<dbReference type="EMBL" id="BKDJ01000006">
    <property type="protein sequence ID" value="GER22951.1"/>
    <property type="molecule type" value="Genomic_DNA"/>
</dbReference>
<dbReference type="SUPFAM" id="SSF63817">
    <property type="entry name" value="Sortase"/>
    <property type="match status" value="1"/>
</dbReference>
<comment type="caution">
    <text evidence="5">The sequence shown here is derived from an EMBL/GenBank/DDBJ whole genome shotgun (WGS) entry which is preliminary data.</text>
</comment>
<evidence type="ECO:0000256" key="3">
    <source>
        <dbReference type="SAM" id="MobiDB-lite"/>
    </source>
</evidence>
<dbReference type="NCBIfam" id="TIGR01076">
    <property type="entry name" value="sortase_fam"/>
    <property type="match status" value="1"/>
</dbReference>
<evidence type="ECO:0000256" key="2">
    <source>
        <dbReference type="PIRSR" id="PIRSR605754-1"/>
    </source>
</evidence>
<evidence type="ECO:0000256" key="4">
    <source>
        <dbReference type="SAM" id="Phobius"/>
    </source>
</evidence>
<feature type="region of interest" description="Disordered" evidence="3">
    <location>
        <begin position="1"/>
        <end position="21"/>
    </location>
</feature>
<protein>
    <submittedName>
        <fullName evidence="5">Class E sortase</fullName>
    </submittedName>
</protein>
<evidence type="ECO:0000313" key="5">
    <source>
        <dbReference type="EMBL" id="GER22951.1"/>
    </source>
</evidence>
<dbReference type="InterPro" id="IPR042003">
    <property type="entry name" value="Sortase_E"/>
</dbReference>
<keyword evidence="1" id="KW-0378">Hydrolase</keyword>
<proteinExistence type="predicted"/>
<keyword evidence="4" id="KW-0812">Transmembrane</keyword>
<feature type="active site" description="Acyl-thioester intermediate" evidence="2">
    <location>
        <position position="209"/>
    </location>
</feature>
<evidence type="ECO:0000256" key="1">
    <source>
        <dbReference type="ARBA" id="ARBA00022801"/>
    </source>
</evidence>
<sequence length="248" mass="26246">MPKVAQGTGMPAGAPPRGSRRGPLSAAVGVFGELFLTAGVVLLLFVAWQLWWTNLDAGRTQEAAVEHALEGFSAGPPAEPAEGPALEGDTFAVLYVPRFGEDFARPVAAGVGLDVLNTLGIGHYPETQMPGEKGNFAVAAHRQTYGEAFRDIHKLREGDLVYVQTAKGFYTYAYRSTQIVHPSSSEVLAPVPGRPGKEPSEAVLTMTSCDPPFTTKMRIIAVSVLESFTPAADGPPVAIADTVAQARK</sequence>
<evidence type="ECO:0000313" key="6">
    <source>
        <dbReference type="Proteomes" id="UP000325307"/>
    </source>
</evidence>
<dbReference type="NCBIfam" id="NF033747">
    <property type="entry name" value="class_E_sortase"/>
    <property type="match status" value="1"/>
</dbReference>
<keyword evidence="6" id="KW-1185">Reference proteome</keyword>
<organism evidence="5 6">
    <name type="scientific">Zafaria cholistanensis</name>
    <dbReference type="NCBI Taxonomy" id="1682741"/>
    <lineage>
        <taxon>Bacteria</taxon>
        <taxon>Bacillati</taxon>
        <taxon>Actinomycetota</taxon>
        <taxon>Actinomycetes</taxon>
        <taxon>Micrococcales</taxon>
        <taxon>Micrococcaceae</taxon>
        <taxon>Zafaria</taxon>
    </lineage>
</organism>
<keyword evidence="4" id="KW-1133">Transmembrane helix</keyword>
<dbReference type="AlphaFoldDB" id="A0A5A7NT85"/>
<dbReference type="InterPro" id="IPR053465">
    <property type="entry name" value="Sortase_Class_E"/>
</dbReference>
<name>A0A5A7NT85_9MICC</name>
<dbReference type="InterPro" id="IPR023365">
    <property type="entry name" value="Sortase_dom-sf"/>
</dbReference>
<feature type="transmembrane region" description="Helical" evidence="4">
    <location>
        <begin position="26"/>
        <end position="52"/>
    </location>
</feature>
<dbReference type="RefSeq" id="WP_225873735.1">
    <property type="nucleotide sequence ID" value="NZ_BKDJ01000006.1"/>
</dbReference>
<dbReference type="Pfam" id="PF04203">
    <property type="entry name" value="Sortase"/>
    <property type="match status" value="1"/>
</dbReference>
<keyword evidence="4" id="KW-0472">Membrane</keyword>
<dbReference type="Gene3D" id="2.40.260.10">
    <property type="entry name" value="Sortase"/>
    <property type="match status" value="1"/>
</dbReference>